<comment type="caution">
    <text evidence="2">The sequence shown here is derived from an EMBL/GenBank/DDBJ whole genome shotgun (WGS) entry which is preliminary data.</text>
</comment>
<sequence>MDFLALPRRDLQALCKRNSIRANMTNTAMAEALAALPTVDGIEEFVKHLVAVPEPAVKVVPEEEEEEPRLEEKQGSPLPRGRHVTAKSSGPIKPSDAKEEDATREPYKEDAPTLGVGHRGVSRRARPAPAAPKPISKASTEEQKQGNQLASASRVDDGEVGEDMKLEANMENAPAHVVGRRGASRHARPAPAAESAGAGAGKEDRKQEASTDDAPALGMGRRGSSRRARLTPSLAAPSGKVVAEEEQTALIPRGRHAKAKSTEPIKPNEEGGKAGTKPENEQEDMPALGVGRRGASRYARRAPAIAAPSKVAAEEEPRAPIPRAHGVNVKSPEVIRLDDSDEEEMEDAKLEEKDEGVPAIGVSRCGGASRRTPAPVQAPAMTRRASTSTTEAGDVAKEALPIRATRQRKPTMKAAVAAEEKVPRKATRRAVKKTVSQQQKQEKPEDVVSVAEAVPTPVPDVGCGNPEDSEEASGPQNRGQKQEDEVQFEMSDVVNIGDEKLMEETPAQEHQVEKPGDITSEMPESSVALDEDGQETNFYTDELTEVVIGDGVSQVTVTDNDIVREEKIVVITEEMTQRTAAMHDDVEEDQFQTVFVHADQVVAANNLLEVKMTDCEVEEEKTTLIIDEQQQITVTMDEDVVDIHFKPDVVSADEQKEVEDKSVVITEELPQSIDAMDENAEGDQFLTGFVHADQVVAAGSLLEVEMTDGDAEEEKTAMIIDEQKNITVTMDEDAIDIHFKTDVVHANEQKEVVIIDDVPEFTGKYVEAVKEDKAVVITEEVPQSIDAMDENVEGDWFQTVFVHADQVVTSDSMSNLKITDCEIVKQEKTTLIIDKKQQSTVTMDDDLVGNHFDIDVVHADELKEVAATEEVSQLTSTEDEVIDEDKIVVITKEVPRSTGTMDECIQKMHFGIGFLQDDELDNAVATDSMSEVTGTDVAAKNTFTCDSSQELNVAEGSNDHMTQALLDIVTESMCHNTITMEPTVFVSEDTSVCKTSSEKNTTEPLAVREEKGLKGVKKSMDLNKLSLGQLRAKLKKKLNAKKNKEAKRVALAKVDGNVCRSHSKVQQQNLNLQQH</sequence>
<protein>
    <submittedName>
        <fullName evidence="2">Uncharacterized protein</fullName>
    </submittedName>
</protein>
<feature type="compositionally biased region" description="Basic and acidic residues" evidence="1">
    <location>
        <begin position="154"/>
        <end position="168"/>
    </location>
</feature>
<dbReference type="EMBL" id="CM029049">
    <property type="protein sequence ID" value="KAG2574408.1"/>
    <property type="molecule type" value="Genomic_DNA"/>
</dbReference>
<gene>
    <name evidence="2" type="ORF">PVAP13_7KG319700</name>
</gene>
<feature type="region of interest" description="Disordered" evidence="1">
    <location>
        <begin position="60"/>
        <end position="287"/>
    </location>
</feature>
<dbReference type="AlphaFoldDB" id="A0A8T0QLN5"/>
<feature type="compositionally biased region" description="Basic and acidic residues" evidence="1">
    <location>
        <begin position="347"/>
        <end position="356"/>
    </location>
</feature>
<organism evidence="2 3">
    <name type="scientific">Panicum virgatum</name>
    <name type="common">Blackwell switchgrass</name>
    <dbReference type="NCBI Taxonomy" id="38727"/>
    <lineage>
        <taxon>Eukaryota</taxon>
        <taxon>Viridiplantae</taxon>
        <taxon>Streptophyta</taxon>
        <taxon>Embryophyta</taxon>
        <taxon>Tracheophyta</taxon>
        <taxon>Spermatophyta</taxon>
        <taxon>Magnoliopsida</taxon>
        <taxon>Liliopsida</taxon>
        <taxon>Poales</taxon>
        <taxon>Poaceae</taxon>
        <taxon>PACMAD clade</taxon>
        <taxon>Panicoideae</taxon>
        <taxon>Panicodae</taxon>
        <taxon>Paniceae</taxon>
        <taxon>Panicinae</taxon>
        <taxon>Panicum</taxon>
        <taxon>Panicum sect. Hiantes</taxon>
    </lineage>
</organism>
<accession>A0A8T0QLN5</accession>
<feature type="compositionally biased region" description="Low complexity" evidence="1">
    <location>
        <begin position="301"/>
        <end position="311"/>
    </location>
</feature>
<evidence type="ECO:0000256" key="1">
    <source>
        <dbReference type="SAM" id="MobiDB-lite"/>
    </source>
</evidence>
<feature type="compositionally biased region" description="Basic residues" evidence="1">
    <location>
        <begin position="178"/>
        <end position="188"/>
    </location>
</feature>
<feature type="compositionally biased region" description="Basic and acidic residues" evidence="1">
    <location>
        <begin position="260"/>
        <end position="280"/>
    </location>
</feature>
<reference evidence="2" key="1">
    <citation type="submission" date="2020-05" db="EMBL/GenBank/DDBJ databases">
        <title>WGS assembly of Panicum virgatum.</title>
        <authorList>
            <person name="Lovell J.T."/>
            <person name="Jenkins J."/>
            <person name="Shu S."/>
            <person name="Juenger T.E."/>
            <person name="Schmutz J."/>
        </authorList>
    </citation>
    <scope>NUCLEOTIDE SEQUENCE</scope>
    <source>
        <strain evidence="2">AP13</strain>
    </source>
</reference>
<feature type="compositionally biased region" description="Basic and acidic residues" evidence="1">
    <location>
        <begin position="95"/>
        <end position="111"/>
    </location>
</feature>
<feature type="region of interest" description="Disordered" evidence="1">
    <location>
        <begin position="301"/>
        <end position="486"/>
    </location>
</feature>
<dbReference type="Proteomes" id="UP000823388">
    <property type="component" value="Chromosome 7K"/>
</dbReference>
<keyword evidence="3" id="KW-1185">Reference proteome</keyword>
<proteinExistence type="predicted"/>
<dbReference type="PANTHER" id="PTHR33621:SF2">
    <property type="entry name" value="RIBOSOMAL L1 DOMAIN-CONTAINING PROTEIN"/>
    <property type="match status" value="1"/>
</dbReference>
<dbReference type="PANTHER" id="PTHR33621">
    <property type="entry name" value="ASPARTIC/GLUTAMIC ACID-RICH PROTEIN"/>
    <property type="match status" value="1"/>
</dbReference>
<name>A0A8T0QLN5_PANVG</name>
<evidence type="ECO:0000313" key="2">
    <source>
        <dbReference type="EMBL" id="KAG2574408.1"/>
    </source>
</evidence>
<evidence type="ECO:0000313" key="3">
    <source>
        <dbReference type="Proteomes" id="UP000823388"/>
    </source>
</evidence>